<keyword evidence="2" id="KW-1185">Reference proteome</keyword>
<dbReference type="GeneID" id="36587980"/>
<proteinExistence type="predicted"/>
<sequence>MWWRCDAQFSKLRHFGVPCTSEYGRFLMPSALVPRHRATLPSSPPLNALVPPPPPPHRMPSPYLSLDTSLAPIPTPAFHLSMVFR</sequence>
<dbReference type="EMBL" id="KZ613785">
    <property type="protein sequence ID" value="PMD62007.1"/>
    <property type="molecule type" value="Genomic_DNA"/>
</dbReference>
<name>A0A2J6TG58_9HELO</name>
<evidence type="ECO:0000313" key="2">
    <source>
        <dbReference type="Proteomes" id="UP000235371"/>
    </source>
</evidence>
<reference evidence="1 2" key="1">
    <citation type="submission" date="2016-04" db="EMBL/GenBank/DDBJ databases">
        <title>A degradative enzymes factory behind the ericoid mycorrhizal symbiosis.</title>
        <authorList>
            <consortium name="DOE Joint Genome Institute"/>
            <person name="Martino E."/>
            <person name="Morin E."/>
            <person name="Grelet G."/>
            <person name="Kuo A."/>
            <person name="Kohler A."/>
            <person name="Daghino S."/>
            <person name="Barry K."/>
            <person name="Choi C."/>
            <person name="Cichocki N."/>
            <person name="Clum A."/>
            <person name="Copeland A."/>
            <person name="Hainaut M."/>
            <person name="Haridas S."/>
            <person name="Labutti K."/>
            <person name="Lindquist E."/>
            <person name="Lipzen A."/>
            <person name="Khouja H.-R."/>
            <person name="Murat C."/>
            <person name="Ohm R."/>
            <person name="Olson A."/>
            <person name="Spatafora J."/>
            <person name="Veneault-Fourrey C."/>
            <person name="Henrissat B."/>
            <person name="Grigoriev I."/>
            <person name="Martin F."/>
            <person name="Perotto S."/>
        </authorList>
    </citation>
    <scope>NUCLEOTIDE SEQUENCE [LARGE SCALE GENOMIC DNA]</scope>
    <source>
        <strain evidence="1 2">E</strain>
    </source>
</reference>
<dbReference type="RefSeq" id="XP_024738911.1">
    <property type="nucleotide sequence ID" value="XM_024879903.1"/>
</dbReference>
<evidence type="ECO:0000313" key="1">
    <source>
        <dbReference type="EMBL" id="PMD62007.1"/>
    </source>
</evidence>
<protein>
    <submittedName>
        <fullName evidence="1">Uncharacterized protein</fullName>
    </submittedName>
</protein>
<dbReference type="InParanoid" id="A0A2J6TG58"/>
<dbReference type="AlphaFoldDB" id="A0A2J6TG58"/>
<dbReference type="Proteomes" id="UP000235371">
    <property type="component" value="Unassembled WGS sequence"/>
</dbReference>
<organism evidence="1 2">
    <name type="scientific">Hyaloscypha bicolor E</name>
    <dbReference type="NCBI Taxonomy" id="1095630"/>
    <lineage>
        <taxon>Eukaryota</taxon>
        <taxon>Fungi</taxon>
        <taxon>Dikarya</taxon>
        <taxon>Ascomycota</taxon>
        <taxon>Pezizomycotina</taxon>
        <taxon>Leotiomycetes</taxon>
        <taxon>Helotiales</taxon>
        <taxon>Hyaloscyphaceae</taxon>
        <taxon>Hyaloscypha</taxon>
        <taxon>Hyaloscypha bicolor</taxon>
    </lineage>
</organism>
<accession>A0A2J6TG58</accession>
<gene>
    <name evidence="1" type="ORF">K444DRAFT_611222</name>
</gene>